<evidence type="ECO:0000256" key="1">
    <source>
        <dbReference type="SAM" id="Phobius"/>
    </source>
</evidence>
<organism evidence="2">
    <name type="scientific">Myoviridae sp. ct04y17</name>
    <dbReference type="NCBI Taxonomy" id="2827652"/>
    <lineage>
        <taxon>Viruses</taxon>
        <taxon>Duplodnaviria</taxon>
        <taxon>Heunggongvirae</taxon>
        <taxon>Uroviricota</taxon>
        <taxon>Caudoviricetes</taxon>
    </lineage>
</organism>
<reference evidence="2" key="1">
    <citation type="journal article" date="2021" name="Proc. Natl. Acad. Sci. U.S.A.">
        <title>A Catalog of Tens of Thousands of Viruses from Human Metagenomes Reveals Hidden Associations with Chronic Diseases.</title>
        <authorList>
            <person name="Tisza M.J."/>
            <person name="Buck C.B."/>
        </authorList>
    </citation>
    <scope>NUCLEOTIDE SEQUENCE</scope>
    <source>
        <strain evidence="2">Ct04y17</strain>
    </source>
</reference>
<evidence type="ECO:0000313" key="2">
    <source>
        <dbReference type="EMBL" id="DAF50696.1"/>
    </source>
</evidence>
<feature type="transmembrane region" description="Helical" evidence="1">
    <location>
        <begin position="20"/>
        <end position="37"/>
    </location>
</feature>
<protein>
    <submittedName>
        <fullName evidence="2">Uncharacterized protein</fullName>
    </submittedName>
</protein>
<proteinExistence type="predicted"/>
<keyword evidence="1" id="KW-0812">Transmembrane</keyword>
<dbReference type="EMBL" id="BK032600">
    <property type="protein sequence ID" value="DAF50696.1"/>
    <property type="molecule type" value="Genomic_DNA"/>
</dbReference>
<keyword evidence="1" id="KW-0472">Membrane</keyword>
<accession>A0A8S5SID8</accession>
<sequence>MFFQLQYIYILFVNKNVNNLALFFYKYSLLFYNFSLLL</sequence>
<name>A0A8S5SID8_9CAUD</name>
<keyword evidence="1" id="KW-1133">Transmembrane helix</keyword>